<sequence>MQRDALTIQHATITGNTHFRAYRHATNRLGANFHASQVAKPSIHRPDPAAYPAAAAASARWIRRSIPDPDGRPRYQEPGAGLILTSPEGEEFTYALRFEFDASNNEAEYEALVAGLRITEQMGVKNLIAKVDSRLVANQINGLYEAKEQSMTQYLEKAKTLIDNFEIFSIEQMPRIVEEEGYCWMTPLVEYLTKGTLPAETKKARAIKIKARWYTMVNGILYRKSFLEPWLRCVGPTQAEYVVKEIHEGSCSMHSGLRSVVAKAIRSGYCWPTIQKDARNIIRKCDDCQTHRPVPRNPQQKLTPITSPWPLYKWGIDISGPFPEAQGKVIFGLSGEIISDNGKQFRDNPFKDRCEKLNIKQRFASVKHPQTNGQVERANRSLGEGIKARLGEDNRNWVEEVPYVLWAHCTMIKTSNGDTPFPLTYGTEAVIPVEIRMPLIRCAEVNQAENDKELLLNLDILEERRENAAVCEDRNKAKMEKYYNAKVRSTSFRPGDFVYCSNEASHAKESEKLSPKWEGPYEVVEALGKGAYKLRTGSRDILPRTWNVQDLKKIYH</sequence>
<evidence type="ECO:0000313" key="2">
    <source>
        <dbReference type="EMBL" id="GJT94019.1"/>
    </source>
</evidence>
<comment type="caution">
    <text evidence="2">The sequence shown here is derived from an EMBL/GenBank/DDBJ whole genome shotgun (WGS) entry which is preliminary data.</text>
</comment>
<dbReference type="Pfam" id="PF17921">
    <property type="entry name" value="Integrase_H2C2"/>
    <property type="match status" value="1"/>
</dbReference>
<dbReference type="Pfam" id="PF24626">
    <property type="entry name" value="SH3_Tf2-1"/>
    <property type="match status" value="1"/>
</dbReference>
<reference evidence="2" key="2">
    <citation type="submission" date="2022-01" db="EMBL/GenBank/DDBJ databases">
        <authorList>
            <person name="Yamashiro T."/>
            <person name="Shiraishi A."/>
            <person name="Satake H."/>
            <person name="Nakayama K."/>
        </authorList>
    </citation>
    <scope>NUCLEOTIDE SEQUENCE</scope>
</reference>
<protein>
    <submittedName>
        <fullName evidence="2">Reverse transcriptase domain-containing protein</fullName>
    </submittedName>
</protein>
<gene>
    <name evidence="2" type="ORF">Tco_1082864</name>
</gene>
<feature type="domain" description="Integrase catalytic" evidence="1">
    <location>
        <begin position="337"/>
        <end position="428"/>
    </location>
</feature>
<dbReference type="PROSITE" id="PS50994">
    <property type="entry name" value="INTEGRASE"/>
    <property type="match status" value="1"/>
</dbReference>
<proteinExistence type="predicted"/>
<dbReference type="Gene3D" id="1.10.340.70">
    <property type="match status" value="1"/>
</dbReference>
<name>A0ABQ5I2V7_9ASTR</name>
<dbReference type="CDD" id="cd09279">
    <property type="entry name" value="RNase_HI_like"/>
    <property type="match status" value="1"/>
</dbReference>
<dbReference type="SUPFAM" id="SSF53098">
    <property type="entry name" value="Ribonuclease H-like"/>
    <property type="match status" value="2"/>
</dbReference>
<organism evidence="2 3">
    <name type="scientific">Tanacetum coccineum</name>
    <dbReference type="NCBI Taxonomy" id="301880"/>
    <lineage>
        <taxon>Eukaryota</taxon>
        <taxon>Viridiplantae</taxon>
        <taxon>Streptophyta</taxon>
        <taxon>Embryophyta</taxon>
        <taxon>Tracheophyta</taxon>
        <taxon>Spermatophyta</taxon>
        <taxon>Magnoliopsida</taxon>
        <taxon>eudicotyledons</taxon>
        <taxon>Gunneridae</taxon>
        <taxon>Pentapetalae</taxon>
        <taxon>asterids</taxon>
        <taxon>campanulids</taxon>
        <taxon>Asterales</taxon>
        <taxon>Asteraceae</taxon>
        <taxon>Asteroideae</taxon>
        <taxon>Anthemideae</taxon>
        <taxon>Anthemidinae</taxon>
        <taxon>Tanacetum</taxon>
    </lineage>
</organism>
<accession>A0ABQ5I2V7</accession>
<dbReference type="InterPro" id="IPR036397">
    <property type="entry name" value="RNaseH_sf"/>
</dbReference>
<dbReference type="Gene3D" id="3.30.420.10">
    <property type="entry name" value="Ribonuclease H-like superfamily/Ribonuclease H"/>
    <property type="match status" value="2"/>
</dbReference>
<keyword evidence="2" id="KW-0695">RNA-directed DNA polymerase</keyword>
<dbReference type="Pfam" id="PF13456">
    <property type="entry name" value="RVT_3"/>
    <property type="match status" value="1"/>
</dbReference>
<dbReference type="PANTHER" id="PTHR48475:SF2">
    <property type="entry name" value="RIBONUCLEASE H"/>
    <property type="match status" value="1"/>
</dbReference>
<evidence type="ECO:0000313" key="3">
    <source>
        <dbReference type="Proteomes" id="UP001151760"/>
    </source>
</evidence>
<reference evidence="2" key="1">
    <citation type="journal article" date="2022" name="Int. J. Mol. Sci.">
        <title>Draft Genome of Tanacetum Coccineum: Genomic Comparison of Closely Related Tanacetum-Family Plants.</title>
        <authorList>
            <person name="Yamashiro T."/>
            <person name="Shiraishi A."/>
            <person name="Nakayama K."/>
            <person name="Satake H."/>
        </authorList>
    </citation>
    <scope>NUCLEOTIDE SEQUENCE</scope>
</reference>
<keyword evidence="2" id="KW-0808">Transferase</keyword>
<keyword evidence="2" id="KW-0548">Nucleotidyltransferase</keyword>
<dbReference type="EMBL" id="BQNB010020257">
    <property type="protein sequence ID" value="GJT94019.1"/>
    <property type="molecule type" value="Genomic_DNA"/>
</dbReference>
<evidence type="ECO:0000259" key="1">
    <source>
        <dbReference type="PROSITE" id="PS50994"/>
    </source>
</evidence>
<dbReference type="InterPro" id="IPR012337">
    <property type="entry name" value="RNaseH-like_sf"/>
</dbReference>
<keyword evidence="3" id="KW-1185">Reference proteome</keyword>
<dbReference type="InterPro" id="IPR001584">
    <property type="entry name" value="Integrase_cat-core"/>
</dbReference>
<dbReference type="InterPro" id="IPR041588">
    <property type="entry name" value="Integrase_H2C2"/>
</dbReference>
<dbReference type="Proteomes" id="UP001151760">
    <property type="component" value="Unassembled WGS sequence"/>
</dbReference>
<dbReference type="InterPro" id="IPR056924">
    <property type="entry name" value="SH3_Tf2-1"/>
</dbReference>
<dbReference type="GO" id="GO:0003964">
    <property type="term" value="F:RNA-directed DNA polymerase activity"/>
    <property type="evidence" value="ECO:0007669"/>
    <property type="project" value="UniProtKB-KW"/>
</dbReference>
<dbReference type="InterPro" id="IPR002156">
    <property type="entry name" value="RNaseH_domain"/>
</dbReference>
<dbReference type="PANTHER" id="PTHR48475">
    <property type="entry name" value="RIBONUCLEASE H"/>
    <property type="match status" value="1"/>
</dbReference>